<organism evidence="2 3">
    <name type="scientific">Methylobacterium brachiatum</name>
    <dbReference type="NCBI Taxonomy" id="269660"/>
    <lineage>
        <taxon>Bacteria</taxon>
        <taxon>Pseudomonadati</taxon>
        <taxon>Pseudomonadota</taxon>
        <taxon>Alphaproteobacteria</taxon>
        <taxon>Hyphomicrobiales</taxon>
        <taxon>Methylobacteriaceae</taxon>
        <taxon>Methylobacterium</taxon>
    </lineage>
</organism>
<reference evidence="2" key="1">
    <citation type="submission" date="2023-07" db="EMBL/GenBank/DDBJ databases">
        <title>Genomic Encyclopedia of Type Strains, Phase IV (KMG-IV): sequencing the most valuable type-strain genomes for metagenomic binning, comparative biology and taxonomic classification.</title>
        <authorList>
            <person name="Goeker M."/>
        </authorList>
    </citation>
    <scope>NUCLEOTIDE SEQUENCE</scope>
    <source>
        <strain evidence="2">DSM 19569</strain>
    </source>
</reference>
<feature type="region of interest" description="Disordered" evidence="1">
    <location>
        <begin position="187"/>
        <end position="228"/>
    </location>
</feature>
<dbReference type="EMBL" id="JAUSWL010000027">
    <property type="protein sequence ID" value="MDQ0547485.1"/>
    <property type="molecule type" value="Genomic_DNA"/>
</dbReference>
<feature type="compositionally biased region" description="Low complexity" evidence="1">
    <location>
        <begin position="197"/>
        <end position="215"/>
    </location>
</feature>
<dbReference type="InterPro" id="IPR011094">
    <property type="entry name" value="Uncharacterised_LppY/LpqO"/>
</dbReference>
<dbReference type="AlphaFoldDB" id="A0AAJ1X0M4"/>
<evidence type="ECO:0000256" key="1">
    <source>
        <dbReference type="SAM" id="MobiDB-lite"/>
    </source>
</evidence>
<proteinExistence type="predicted"/>
<accession>A0AAJ1X0M4</accession>
<name>A0AAJ1X0M4_9HYPH</name>
<dbReference type="Pfam" id="PF07485">
    <property type="entry name" value="DUF1529"/>
    <property type="match status" value="2"/>
</dbReference>
<evidence type="ECO:0000313" key="2">
    <source>
        <dbReference type="EMBL" id="MDQ0547485.1"/>
    </source>
</evidence>
<evidence type="ECO:0000313" key="3">
    <source>
        <dbReference type="Proteomes" id="UP001223420"/>
    </source>
</evidence>
<gene>
    <name evidence="2" type="ORF">QO001_006444</name>
</gene>
<protein>
    <submittedName>
        <fullName evidence="2">Biotin operon repressor</fullName>
    </submittedName>
</protein>
<dbReference type="Proteomes" id="UP001223420">
    <property type="component" value="Unassembled WGS sequence"/>
</dbReference>
<sequence length="357" mass="36909">MAGTRLNSGVKAFFPRRTSRENLGTGSEAGAEDGDETMQRITATLALLGLVTCTSAASAAEEWQQAIATGLGKPGTVMPGGVYRVGLPRTDLAVTLDGVRIKPALALGSWLAFTKTGDNEVMVMGDLVLTEDEVNPVMKRLVEGGVEITALHNHLLRASPSTLYMHVSGHGEPGKLSTTLMGALGASRTPFGGETAGGKPPATASTGPASAGEGPVPAKPTASDGALDLDTGAIDRALGHKGKVNGGVYAVSVPRSETPKDHGMFVPEAMGSAIAINFQPTGGGKAAITGDFVLIADEVNPVIKALRTNGIEVTALHNHMLDDEPRLFFMHFWANDDAGKLANGLREALDQVKVAKG</sequence>
<comment type="caution">
    <text evidence="2">The sequence shown here is derived from an EMBL/GenBank/DDBJ whole genome shotgun (WGS) entry which is preliminary data.</text>
</comment>